<proteinExistence type="predicted"/>
<accession>A0ABS1CGZ9</accession>
<reference evidence="1 2" key="1">
    <citation type="journal article" date="2020" name="Microorganisms">
        <title>Osmotic Adaptation and Compatible Solute Biosynthesis of Phototrophic Bacteria as Revealed from Genome Analyses.</title>
        <authorList>
            <person name="Imhoff J.F."/>
            <person name="Rahn T."/>
            <person name="Kunzel S."/>
            <person name="Keller A."/>
            <person name="Neulinger S.C."/>
        </authorList>
    </citation>
    <scope>NUCLEOTIDE SEQUENCE [LARGE SCALE GENOMIC DNA]</scope>
    <source>
        <strain evidence="1 2">DSM 6210</strain>
    </source>
</reference>
<keyword evidence="2" id="KW-1185">Reference proteome</keyword>
<evidence type="ECO:0000313" key="2">
    <source>
        <dbReference type="Proteomes" id="UP000748752"/>
    </source>
</evidence>
<organism evidence="1 2">
    <name type="scientific">Thiohalocapsa halophila</name>
    <dbReference type="NCBI Taxonomy" id="69359"/>
    <lineage>
        <taxon>Bacteria</taxon>
        <taxon>Pseudomonadati</taxon>
        <taxon>Pseudomonadota</taxon>
        <taxon>Gammaproteobacteria</taxon>
        <taxon>Chromatiales</taxon>
        <taxon>Chromatiaceae</taxon>
        <taxon>Thiohalocapsa</taxon>
    </lineage>
</organism>
<dbReference type="EMBL" id="NRRV01000014">
    <property type="protein sequence ID" value="MBK1630656.1"/>
    <property type="molecule type" value="Genomic_DNA"/>
</dbReference>
<sequence>MTKSIGCKTTLDIPNVSLDFSQSFGQFLVTLRILLVQAAVTLPLRLVLALFLPSFFCTAVGSSNHPARVVPALPCRCLHAFSRFRDFMRHFI</sequence>
<name>A0ABS1CGZ9_9GAMM</name>
<dbReference type="Proteomes" id="UP000748752">
    <property type="component" value="Unassembled WGS sequence"/>
</dbReference>
<comment type="caution">
    <text evidence="1">The sequence shown here is derived from an EMBL/GenBank/DDBJ whole genome shotgun (WGS) entry which is preliminary data.</text>
</comment>
<protein>
    <submittedName>
        <fullName evidence="1">Uncharacterized protein</fullName>
    </submittedName>
</protein>
<evidence type="ECO:0000313" key="1">
    <source>
        <dbReference type="EMBL" id="MBK1630656.1"/>
    </source>
</evidence>
<gene>
    <name evidence="1" type="ORF">CKO31_07840</name>
</gene>